<dbReference type="PROSITE" id="PS50931">
    <property type="entry name" value="HTH_LYSR"/>
    <property type="match status" value="1"/>
</dbReference>
<protein>
    <recommendedName>
        <fullName evidence="6">HTH-type transcriptional regulator TtuA</fullName>
    </recommendedName>
    <alternativeName>
        <fullName evidence="7">Tartrate utilization transcriptional regulator</fullName>
    </alternativeName>
</protein>
<dbReference type="PANTHER" id="PTHR30419">
    <property type="entry name" value="HTH-TYPE TRANSCRIPTIONAL REGULATOR YBHD"/>
    <property type="match status" value="1"/>
</dbReference>
<dbReference type="InterPro" id="IPR000847">
    <property type="entry name" value="LysR_HTH_N"/>
</dbReference>
<keyword evidence="10" id="KW-1185">Reference proteome</keyword>
<keyword evidence="4" id="KW-0804">Transcription</keyword>
<evidence type="ECO:0000256" key="2">
    <source>
        <dbReference type="ARBA" id="ARBA00023015"/>
    </source>
</evidence>
<dbReference type="OrthoDB" id="8437302at2"/>
<dbReference type="InterPro" id="IPR005119">
    <property type="entry name" value="LysR_subst-bd"/>
</dbReference>
<feature type="domain" description="HTH lysR-type" evidence="8">
    <location>
        <begin position="5"/>
        <end position="62"/>
    </location>
</feature>
<keyword evidence="3" id="KW-0238">DNA-binding</keyword>
<reference evidence="9 10" key="1">
    <citation type="journal article" date="2016" name="Syst. Appl. Microbiol.">
        <title>Pararhizobium polonicum sp. nov. isolated from tumors on stone fruit rootstocks.</title>
        <authorList>
            <person name="Pulawska J."/>
            <person name="Kuzmanovic N."/>
            <person name="Willems A."/>
            <person name="Pothier J.F."/>
        </authorList>
    </citation>
    <scope>NUCLEOTIDE SEQUENCE [LARGE SCALE GENOMIC DNA]</scope>
    <source>
        <strain evidence="9 10">F5.1</strain>
    </source>
</reference>
<dbReference type="STRING" id="1612624.ADU59_21590"/>
<proteinExistence type="inferred from homology"/>
<evidence type="ECO:0000256" key="3">
    <source>
        <dbReference type="ARBA" id="ARBA00023125"/>
    </source>
</evidence>
<comment type="similarity">
    <text evidence="1">Belongs to the LysR transcriptional regulatory family.</text>
</comment>
<evidence type="ECO:0000256" key="1">
    <source>
        <dbReference type="ARBA" id="ARBA00009437"/>
    </source>
</evidence>
<dbReference type="EMBL" id="LGLV01000014">
    <property type="protein sequence ID" value="OBZ93449.1"/>
    <property type="molecule type" value="Genomic_DNA"/>
</dbReference>
<evidence type="ECO:0000256" key="5">
    <source>
        <dbReference type="ARBA" id="ARBA00054626"/>
    </source>
</evidence>
<sequence>MRINYEISELVAFLAVAERLSYAAAAEELNVSPSSLTRRVQRLEYALECKLFERTTREVKLSLAGKQLFSRAREIVETLSEVQASFKGVPNFRSPTLTIACVPSVIRELIPVIQDDILRANPHARIRISDLSSNETNDAVLRSNADVGVGYLDGHTEGLDGVILREETFVLAMRKGHEFSGRNNVSWRELLAQRVIGPVRESGIRILIDSAMAKEGVTLKWFHEVRHTDTALLMAEAGIGVTAVPKSIYEESKNPNLVAVGLIEPEIKRRIGVLKRHGQPLRPLAREFWNALVGPNAQLAPS</sequence>
<dbReference type="GO" id="GO:0003700">
    <property type="term" value="F:DNA-binding transcription factor activity"/>
    <property type="evidence" value="ECO:0007669"/>
    <property type="project" value="InterPro"/>
</dbReference>
<dbReference type="PANTHER" id="PTHR30419:SF8">
    <property type="entry name" value="NITROGEN ASSIMILATION TRANSCRIPTIONAL ACTIVATOR-RELATED"/>
    <property type="match status" value="1"/>
</dbReference>
<evidence type="ECO:0000313" key="10">
    <source>
        <dbReference type="Proteomes" id="UP000093111"/>
    </source>
</evidence>
<dbReference type="Gene3D" id="3.40.190.290">
    <property type="match status" value="1"/>
</dbReference>
<evidence type="ECO:0000256" key="4">
    <source>
        <dbReference type="ARBA" id="ARBA00023163"/>
    </source>
</evidence>
<comment type="caution">
    <text evidence="9">The sequence shown here is derived from an EMBL/GenBank/DDBJ whole genome shotgun (WGS) entry which is preliminary data.</text>
</comment>
<name>A0A1C7NWT7_9HYPH</name>
<dbReference type="Gene3D" id="1.10.10.10">
    <property type="entry name" value="Winged helix-like DNA-binding domain superfamily/Winged helix DNA-binding domain"/>
    <property type="match status" value="1"/>
</dbReference>
<comment type="function">
    <text evidence="5">Transcriptional regulator of the ttuABCDE tartrate utilization operon.</text>
</comment>
<dbReference type="Pfam" id="PF00126">
    <property type="entry name" value="HTH_1"/>
    <property type="match status" value="1"/>
</dbReference>
<dbReference type="InterPro" id="IPR050950">
    <property type="entry name" value="HTH-type_LysR_regulators"/>
</dbReference>
<dbReference type="FunFam" id="1.10.10.10:FF:000001">
    <property type="entry name" value="LysR family transcriptional regulator"/>
    <property type="match status" value="1"/>
</dbReference>
<dbReference type="SUPFAM" id="SSF46785">
    <property type="entry name" value="Winged helix' DNA-binding domain"/>
    <property type="match status" value="1"/>
</dbReference>
<dbReference type="GO" id="GO:0005829">
    <property type="term" value="C:cytosol"/>
    <property type="evidence" value="ECO:0007669"/>
    <property type="project" value="TreeGrafter"/>
</dbReference>
<dbReference type="GO" id="GO:0003677">
    <property type="term" value="F:DNA binding"/>
    <property type="evidence" value="ECO:0007669"/>
    <property type="project" value="UniProtKB-KW"/>
</dbReference>
<evidence type="ECO:0000256" key="6">
    <source>
        <dbReference type="ARBA" id="ARBA00067332"/>
    </source>
</evidence>
<dbReference type="RefSeq" id="WP_068956395.1">
    <property type="nucleotide sequence ID" value="NZ_LGLV01000014.1"/>
</dbReference>
<dbReference type="Proteomes" id="UP000093111">
    <property type="component" value="Unassembled WGS sequence"/>
</dbReference>
<gene>
    <name evidence="9" type="ORF">ADU59_21590</name>
</gene>
<keyword evidence="2" id="KW-0805">Transcription regulation</keyword>
<dbReference type="InterPro" id="IPR036390">
    <property type="entry name" value="WH_DNA-bd_sf"/>
</dbReference>
<dbReference type="Pfam" id="PF03466">
    <property type="entry name" value="LysR_substrate"/>
    <property type="match status" value="1"/>
</dbReference>
<evidence type="ECO:0000313" key="9">
    <source>
        <dbReference type="EMBL" id="OBZ93449.1"/>
    </source>
</evidence>
<dbReference type="InterPro" id="IPR036388">
    <property type="entry name" value="WH-like_DNA-bd_sf"/>
</dbReference>
<evidence type="ECO:0000256" key="7">
    <source>
        <dbReference type="ARBA" id="ARBA00083243"/>
    </source>
</evidence>
<evidence type="ECO:0000259" key="8">
    <source>
        <dbReference type="PROSITE" id="PS50931"/>
    </source>
</evidence>
<dbReference type="AlphaFoldDB" id="A0A1C7NWT7"/>
<dbReference type="CDD" id="cd08440">
    <property type="entry name" value="PBP2_LTTR_like_4"/>
    <property type="match status" value="1"/>
</dbReference>
<accession>A0A1C7NWT7</accession>
<organism evidence="9 10">
    <name type="scientific">Pararhizobium polonicum</name>
    <dbReference type="NCBI Taxonomy" id="1612624"/>
    <lineage>
        <taxon>Bacteria</taxon>
        <taxon>Pseudomonadati</taxon>
        <taxon>Pseudomonadota</taxon>
        <taxon>Alphaproteobacteria</taxon>
        <taxon>Hyphomicrobiales</taxon>
        <taxon>Rhizobiaceae</taxon>
        <taxon>Rhizobium/Agrobacterium group</taxon>
        <taxon>Pararhizobium</taxon>
    </lineage>
</organism>
<dbReference type="SUPFAM" id="SSF53850">
    <property type="entry name" value="Periplasmic binding protein-like II"/>
    <property type="match status" value="1"/>
</dbReference>